<keyword evidence="5" id="KW-0934">Plastid</keyword>
<evidence type="ECO:0000256" key="13">
    <source>
        <dbReference type="ARBA" id="ARBA00022989"/>
    </source>
</evidence>
<keyword evidence="9 18" id="KW-0863">Zinc-finger</keyword>
<feature type="domain" description="MYND-type" evidence="20">
    <location>
        <begin position="283"/>
        <end position="324"/>
    </location>
</feature>
<comment type="subcellular location">
    <subcellularLocation>
        <location evidence="1">Membrane</location>
        <topology evidence="1">Multi-pass membrane protein</topology>
    </subcellularLocation>
    <subcellularLocation>
        <location evidence="2">Plastid</location>
        <location evidence="2">Chloroplast</location>
    </subcellularLocation>
</comment>
<dbReference type="EMBL" id="CDMZ01005851">
    <property type="protein sequence ID" value="CEM55195.1"/>
    <property type="molecule type" value="Genomic_DNA"/>
</dbReference>
<feature type="region of interest" description="Disordered" evidence="19">
    <location>
        <begin position="340"/>
        <end position="383"/>
    </location>
</feature>
<keyword evidence="8" id="KW-0479">Metal-binding</keyword>
<evidence type="ECO:0000256" key="16">
    <source>
        <dbReference type="ARBA" id="ARBA00039024"/>
    </source>
</evidence>
<feature type="compositionally biased region" description="Acidic residues" evidence="19">
    <location>
        <begin position="364"/>
        <end position="379"/>
    </location>
</feature>
<comment type="similarity">
    <text evidence="3">Belongs to the polyprenol kinase family.</text>
</comment>
<keyword evidence="13" id="KW-1133">Transmembrane helix</keyword>
<evidence type="ECO:0000256" key="7">
    <source>
        <dbReference type="ARBA" id="ARBA00022692"/>
    </source>
</evidence>
<dbReference type="AlphaFoldDB" id="A0A0G4IDB8"/>
<evidence type="ECO:0000256" key="10">
    <source>
        <dbReference type="ARBA" id="ARBA00022777"/>
    </source>
</evidence>
<dbReference type="PANTHER" id="PTHR32523">
    <property type="entry name" value="PHYTOL KINASE 1, CHLOROPLASTIC"/>
    <property type="match status" value="1"/>
</dbReference>
<sequence length="441" mass="49912">MELFERLGRRLPTSGEIFAEIAKVEKIVEELQLFLADRPPDLNEDYSSKTAAQTAALLVAQLCAVFFPRQKKSTLLEAVSLYMDVWDSVFEDEWVNAVEKIASKATPSGRDEVEHGWETETSVESAPLCESGREVLSLLVRKAEEKHYKHMEEVYQSAGSQYEDWAKETVPFDCALMRRAAWYLTESARVVQKKLEALGPECGEKGMGEGGKSCKEAVKNEEKGEGGVEGHGVAVSLSAIAEEHEVLKARTRRVELNERLGDTLRALKRVERQLEKAGITFFCDHCERFESLDNRFKFCSRCERVRYCSIDCQRAAWPQHKKQCKRLAERGKGAAVIEESAREEMGGGAASSSAEGPQSFTIGEESEESESESEEEEIDPLCPSWADIRKWERGRVWGRGKGKRPPFELAANELSASEQEEWERLRVRVETHASRKDDHRR</sequence>
<dbReference type="Pfam" id="PF01753">
    <property type="entry name" value="zf-MYND"/>
    <property type="match status" value="1"/>
</dbReference>
<evidence type="ECO:0000256" key="15">
    <source>
        <dbReference type="ARBA" id="ARBA00024015"/>
    </source>
</evidence>
<evidence type="ECO:0000256" key="14">
    <source>
        <dbReference type="ARBA" id="ARBA00023136"/>
    </source>
</evidence>
<dbReference type="Gene3D" id="6.10.140.2220">
    <property type="match status" value="1"/>
</dbReference>
<evidence type="ECO:0000259" key="20">
    <source>
        <dbReference type="PROSITE" id="PS50865"/>
    </source>
</evidence>
<evidence type="ECO:0000256" key="9">
    <source>
        <dbReference type="ARBA" id="ARBA00022771"/>
    </source>
</evidence>
<comment type="pathway">
    <text evidence="15">Cofactor biosynthesis; tocopherol biosynthesis.</text>
</comment>
<evidence type="ECO:0000256" key="1">
    <source>
        <dbReference type="ARBA" id="ARBA00004141"/>
    </source>
</evidence>
<evidence type="ECO:0000256" key="8">
    <source>
        <dbReference type="ARBA" id="ARBA00022723"/>
    </source>
</evidence>
<keyword evidence="7" id="KW-0812">Transmembrane</keyword>
<keyword evidence="10" id="KW-0418">Kinase</keyword>
<reference evidence="21" key="1">
    <citation type="submission" date="2014-11" db="EMBL/GenBank/DDBJ databases">
        <authorList>
            <person name="Otto D Thomas"/>
            <person name="Naeem Raeece"/>
        </authorList>
    </citation>
    <scope>NUCLEOTIDE SEQUENCE</scope>
</reference>
<keyword evidence="6" id="KW-0808">Transferase</keyword>
<dbReference type="GO" id="GO:0010276">
    <property type="term" value="F:phytol kinase activity"/>
    <property type="evidence" value="ECO:0007669"/>
    <property type="project" value="UniProtKB-EC"/>
</dbReference>
<dbReference type="PhylomeDB" id="A0A0G4IDB8"/>
<evidence type="ECO:0000256" key="3">
    <source>
        <dbReference type="ARBA" id="ARBA00010794"/>
    </source>
</evidence>
<dbReference type="InterPro" id="IPR039606">
    <property type="entry name" value="Phytol/farnesol_kinase"/>
</dbReference>
<dbReference type="VEuPathDB" id="CryptoDB:Cvel_13350"/>
<gene>
    <name evidence="21" type="ORF">Cvel_13350</name>
</gene>
<keyword evidence="4" id="KW-0150">Chloroplast</keyword>
<organism evidence="21">
    <name type="scientific">Chromera velia CCMP2878</name>
    <dbReference type="NCBI Taxonomy" id="1169474"/>
    <lineage>
        <taxon>Eukaryota</taxon>
        <taxon>Sar</taxon>
        <taxon>Alveolata</taxon>
        <taxon>Colpodellida</taxon>
        <taxon>Chromeraceae</taxon>
        <taxon>Chromera</taxon>
    </lineage>
</organism>
<evidence type="ECO:0000256" key="2">
    <source>
        <dbReference type="ARBA" id="ARBA00004229"/>
    </source>
</evidence>
<evidence type="ECO:0000256" key="4">
    <source>
        <dbReference type="ARBA" id="ARBA00022528"/>
    </source>
</evidence>
<evidence type="ECO:0000256" key="12">
    <source>
        <dbReference type="ARBA" id="ARBA00022946"/>
    </source>
</evidence>
<evidence type="ECO:0000256" key="19">
    <source>
        <dbReference type="SAM" id="MobiDB-lite"/>
    </source>
</evidence>
<dbReference type="PANTHER" id="PTHR32523:SF8">
    <property type="entry name" value="DOLICHOL KINASE"/>
    <property type="match status" value="1"/>
</dbReference>
<dbReference type="GO" id="GO:0016020">
    <property type="term" value="C:membrane"/>
    <property type="evidence" value="ECO:0007669"/>
    <property type="project" value="UniProtKB-SubCell"/>
</dbReference>
<dbReference type="InterPro" id="IPR002893">
    <property type="entry name" value="Znf_MYND"/>
</dbReference>
<dbReference type="PROSITE" id="PS01360">
    <property type="entry name" value="ZF_MYND_1"/>
    <property type="match status" value="1"/>
</dbReference>
<accession>A0A0G4IDB8</accession>
<name>A0A0G4IDB8_9ALVE</name>
<evidence type="ECO:0000256" key="18">
    <source>
        <dbReference type="PROSITE-ProRule" id="PRU00134"/>
    </source>
</evidence>
<evidence type="ECO:0000256" key="11">
    <source>
        <dbReference type="ARBA" id="ARBA00022833"/>
    </source>
</evidence>
<dbReference type="GO" id="GO:0008270">
    <property type="term" value="F:zinc ion binding"/>
    <property type="evidence" value="ECO:0007669"/>
    <property type="project" value="UniProtKB-KW"/>
</dbReference>
<keyword evidence="14" id="KW-0472">Membrane</keyword>
<proteinExistence type="inferred from homology"/>
<dbReference type="PROSITE" id="PS50865">
    <property type="entry name" value="ZF_MYND_2"/>
    <property type="match status" value="1"/>
</dbReference>
<evidence type="ECO:0000256" key="6">
    <source>
        <dbReference type="ARBA" id="ARBA00022679"/>
    </source>
</evidence>
<feature type="region of interest" description="Disordered" evidence="19">
    <location>
        <begin position="397"/>
        <end position="422"/>
    </location>
</feature>
<dbReference type="GO" id="GO:0009507">
    <property type="term" value="C:chloroplast"/>
    <property type="evidence" value="ECO:0007669"/>
    <property type="project" value="UniProtKB-SubCell"/>
</dbReference>
<keyword evidence="12" id="KW-0809">Transit peptide</keyword>
<keyword evidence="11" id="KW-0862">Zinc</keyword>
<comment type="catalytic activity">
    <reaction evidence="17">
        <text>phytol + CTP = phytyl phosphate + CDP + H(+)</text>
        <dbReference type="Rhea" id="RHEA:38055"/>
        <dbReference type="ChEBI" id="CHEBI:15378"/>
        <dbReference type="ChEBI" id="CHEBI:17327"/>
        <dbReference type="ChEBI" id="CHEBI:37563"/>
        <dbReference type="ChEBI" id="CHEBI:58069"/>
        <dbReference type="ChEBI" id="CHEBI:75483"/>
        <dbReference type="EC" id="2.7.1.182"/>
    </reaction>
</comment>
<dbReference type="SUPFAM" id="SSF144232">
    <property type="entry name" value="HIT/MYND zinc finger-like"/>
    <property type="match status" value="1"/>
</dbReference>
<evidence type="ECO:0000313" key="21">
    <source>
        <dbReference type="EMBL" id="CEM55195.1"/>
    </source>
</evidence>
<evidence type="ECO:0000256" key="5">
    <source>
        <dbReference type="ARBA" id="ARBA00022640"/>
    </source>
</evidence>
<evidence type="ECO:0000256" key="17">
    <source>
        <dbReference type="ARBA" id="ARBA00048889"/>
    </source>
</evidence>
<protein>
    <recommendedName>
        <fullName evidence="16">phytol kinase</fullName>
        <ecNumber evidence="16">2.7.1.182</ecNumber>
    </recommendedName>
</protein>
<dbReference type="EC" id="2.7.1.182" evidence="16"/>